<dbReference type="Proteomes" id="UP000549617">
    <property type="component" value="Unassembled WGS sequence"/>
</dbReference>
<dbReference type="AlphaFoldDB" id="A0A7W9AJ81"/>
<accession>A0A7W9AJ81</accession>
<protein>
    <submittedName>
        <fullName evidence="1">Uncharacterized protein</fullName>
    </submittedName>
</protein>
<dbReference type="Gene3D" id="3.40.50.2000">
    <property type="entry name" value="Glycogen Phosphorylase B"/>
    <property type="match status" value="2"/>
</dbReference>
<organism evidence="1 2">
    <name type="scientific">Sphingobium boeckii</name>
    <dbReference type="NCBI Taxonomy" id="1082345"/>
    <lineage>
        <taxon>Bacteria</taxon>
        <taxon>Pseudomonadati</taxon>
        <taxon>Pseudomonadota</taxon>
        <taxon>Alphaproteobacteria</taxon>
        <taxon>Sphingomonadales</taxon>
        <taxon>Sphingomonadaceae</taxon>
        <taxon>Sphingobium</taxon>
    </lineage>
</organism>
<evidence type="ECO:0000313" key="2">
    <source>
        <dbReference type="Proteomes" id="UP000549617"/>
    </source>
</evidence>
<keyword evidence="2" id="KW-1185">Reference proteome</keyword>
<dbReference type="RefSeq" id="WP_184019271.1">
    <property type="nucleotide sequence ID" value="NZ_JACIJC010000004.1"/>
</dbReference>
<sequence length="393" mass="42561">MKPRILLAWESGAGRGHLVTLKTVAAALGPDFIYDAALCRMDHAAEIAPLCDLVFPAACLYYDQAGVRGPGGTRTATWGEYLGDSGFRDPAFLTRQVRWWQDVLAARSTDLLVGDYAPCALMAAYSMSIPAVIVGTGYGIPPPRLPEFPVFLPEFSHRLYDEAEMLTLINQAVVPLGVPPLDHLSDIYRRSGELVRTLDMLDPYQGQREQPLLPPVADVSRLMASDGDEIFVYFSTSELEDEAVLGAITTLGLPIRAFCPGLGPSAATRLTAAGVLLETAPVPVDLLVRRSRLIINAGQHGILCLGLAAGLPQICIPQHLEQLYHARRAEAAGVAQVATIHDRTAPILRQMIQNAYVDGRLASAARKSAEALQPQFAVRPEAVIRARLTSLLR</sequence>
<dbReference type="EMBL" id="JACIJC010000004">
    <property type="protein sequence ID" value="MBB5686650.1"/>
    <property type="molecule type" value="Genomic_DNA"/>
</dbReference>
<gene>
    <name evidence="1" type="ORF">FHS49_002674</name>
</gene>
<comment type="caution">
    <text evidence="1">The sequence shown here is derived from an EMBL/GenBank/DDBJ whole genome shotgun (WGS) entry which is preliminary data.</text>
</comment>
<dbReference type="SUPFAM" id="SSF53756">
    <property type="entry name" value="UDP-Glycosyltransferase/glycogen phosphorylase"/>
    <property type="match status" value="1"/>
</dbReference>
<name>A0A7W9AJ81_9SPHN</name>
<reference evidence="1 2" key="1">
    <citation type="submission" date="2020-08" db="EMBL/GenBank/DDBJ databases">
        <title>Genomic Encyclopedia of Type Strains, Phase IV (KMG-IV): sequencing the most valuable type-strain genomes for metagenomic binning, comparative biology and taxonomic classification.</title>
        <authorList>
            <person name="Goeker M."/>
        </authorList>
    </citation>
    <scope>NUCLEOTIDE SEQUENCE [LARGE SCALE GENOMIC DNA]</scope>
    <source>
        <strain evidence="1 2">DSM 25079</strain>
    </source>
</reference>
<proteinExistence type="predicted"/>
<evidence type="ECO:0000313" key="1">
    <source>
        <dbReference type="EMBL" id="MBB5686650.1"/>
    </source>
</evidence>